<feature type="transmembrane region" description="Helical" evidence="2">
    <location>
        <begin position="77"/>
        <end position="96"/>
    </location>
</feature>
<dbReference type="AlphaFoldDB" id="A0A1X0P148"/>
<keyword evidence="2" id="KW-0812">Transmembrane</keyword>
<name>A0A1X0P148_9TRYP</name>
<keyword evidence="2" id="KW-0472">Membrane</keyword>
<dbReference type="RefSeq" id="XP_028884691.1">
    <property type="nucleotide sequence ID" value="XM_029024288.1"/>
</dbReference>
<comment type="caution">
    <text evidence="3">The sequence shown here is derived from an EMBL/GenBank/DDBJ whole genome shotgun (WGS) entry which is preliminary data.</text>
</comment>
<dbReference type="Proteomes" id="UP000192257">
    <property type="component" value="Unassembled WGS sequence"/>
</dbReference>
<dbReference type="GeneID" id="39984068"/>
<protein>
    <submittedName>
        <fullName evidence="3">Uncharacterized protein</fullName>
    </submittedName>
</protein>
<feature type="compositionally biased region" description="Basic and acidic residues" evidence="1">
    <location>
        <begin position="57"/>
        <end position="70"/>
    </location>
</feature>
<reference evidence="3 4" key="1">
    <citation type="submission" date="2017-03" db="EMBL/GenBank/DDBJ databases">
        <title>An alternative strategy for trypanosome survival in the mammalian bloodstream revealed through genome and transcriptome analysis of the ubiquitous bovine parasite Trypanosoma (Megatrypanum) theileri.</title>
        <authorList>
            <person name="Kelly S."/>
            <person name="Ivens A."/>
            <person name="Mott A."/>
            <person name="O'Neill E."/>
            <person name="Emms D."/>
            <person name="Macleod O."/>
            <person name="Voorheis P."/>
            <person name="Matthews J."/>
            <person name="Matthews K."/>
            <person name="Carrington M."/>
        </authorList>
    </citation>
    <scope>NUCLEOTIDE SEQUENCE [LARGE SCALE GENOMIC DNA]</scope>
    <source>
        <strain evidence="3">Edinburgh</strain>
    </source>
</reference>
<organism evidence="3 4">
    <name type="scientific">Trypanosoma theileri</name>
    <dbReference type="NCBI Taxonomy" id="67003"/>
    <lineage>
        <taxon>Eukaryota</taxon>
        <taxon>Discoba</taxon>
        <taxon>Euglenozoa</taxon>
        <taxon>Kinetoplastea</taxon>
        <taxon>Metakinetoplastina</taxon>
        <taxon>Trypanosomatida</taxon>
        <taxon>Trypanosomatidae</taxon>
        <taxon>Trypanosoma</taxon>
    </lineage>
</organism>
<gene>
    <name evidence="3" type="ORF">TM35_000084230</name>
</gene>
<feature type="region of interest" description="Disordered" evidence="1">
    <location>
        <begin position="50"/>
        <end position="70"/>
    </location>
</feature>
<dbReference type="EMBL" id="NBCO01000008">
    <property type="protein sequence ID" value="ORC90625.1"/>
    <property type="molecule type" value="Genomic_DNA"/>
</dbReference>
<evidence type="ECO:0000256" key="2">
    <source>
        <dbReference type="SAM" id="Phobius"/>
    </source>
</evidence>
<sequence length="125" mass="13686">MDIFLNIYLPPLYSCLSPYVCVWSNSGVLVLLFFLFLLLFPLFHTPSNRPVDSSDENNNKKKSDTDRYYDDDASCNVCLLAVVLLSLCCTCGLVLANDPAVILAPEGGVHPSGSGELQETEEAAH</sequence>
<evidence type="ECO:0000313" key="4">
    <source>
        <dbReference type="Proteomes" id="UP000192257"/>
    </source>
</evidence>
<evidence type="ECO:0000256" key="1">
    <source>
        <dbReference type="SAM" id="MobiDB-lite"/>
    </source>
</evidence>
<dbReference type="VEuPathDB" id="TriTrypDB:TM35_000084230"/>
<proteinExistence type="predicted"/>
<evidence type="ECO:0000313" key="3">
    <source>
        <dbReference type="EMBL" id="ORC90625.1"/>
    </source>
</evidence>
<keyword evidence="2" id="KW-1133">Transmembrane helix</keyword>
<feature type="transmembrane region" description="Helical" evidence="2">
    <location>
        <begin position="16"/>
        <end position="40"/>
    </location>
</feature>
<accession>A0A1X0P148</accession>
<keyword evidence="4" id="KW-1185">Reference proteome</keyword>